<feature type="transmembrane region" description="Helical" evidence="1">
    <location>
        <begin position="7"/>
        <end position="27"/>
    </location>
</feature>
<sequence>MSKNERNLYILIALIIFFNVIAINASISIDWDVSKMNYWLGFLVSIVFFFDLYIWPILFYPIMACLLKRLV</sequence>
<evidence type="ECO:0000256" key="1">
    <source>
        <dbReference type="SAM" id="Phobius"/>
    </source>
</evidence>
<reference evidence="2" key="1">
    <citation type="submission" date="2018-07" db="EMBL/GenBank/DDBJ databases">
        <authorList>
            <consortium name="PulseNet: The National Subtyping Network for Foodborne Disease Surveillance"/>
            <person name="Tarr C.L."/>
            <person name="Trees E."/>
            <person name="Katz L.S."/>
            <person name="Carleton-Romer H.A."/>
            <person name="Stroika S."/>
            <person name="Kucerova Z."/>
            <person name="Roache K.F."/>
            <person name="Sabol A.L."/>
            <person name="Besser J."/>
            <person name="Gerner-Smidt P."/>
        </authorList>
    </citation>
    <scope>NUCLEOTIDE SEQUENCE</scope>
    <source>
        <strain evidence="2">2015AM-1569</strain>
    </source>
</reference>
<dbReference type="AlphaFoldDB" id="A0A5V5MVR3"/>
<keyword evidence="1" id="KW-1133">Transmembrane helix</keyword>
<feature type="transmembrane region" description="Helical" evidence="1">
    <location>
        <begin position="39"/>
        <end position="67"/>
    </location>
</feature>
<keyword evidence="1" id="KW-0472">Membrane</keyword>
<comment type="caution">
    <text evidence="2">The sequence shown here is derived from an EMBL/GenBank/DDBJ whole genome shotgun (WGS) entry which is preliminary data.</text>
</comment>
<organism evidence="2">
    <name type="scientific">Salmonella enterica</name>
    <name type="common">Salmonella choleraesuis</name>
    <dbReference type="NCBI Taxonomy" id="28901"/>
    <lineage>
        <taxon>Bacteria</taxon>
        <taxon>Pseudomonadati</taxon>
        <taxon>Pseudomonadota</taxon>
        <taxon>Gammaproteobacteria</taxon>
        <taxon>Enterobacterales</taxon>
        <taxon>Enterobacteriaceae</taxon>
        <taxon>Salmonella</taxon>
    </lineage>
</organism>
<gene>
    <name evidence="2" type="ORF">CFA87_12910</name>
</gene>
<keyword evidence="1" id="KW-0812">Transmembrane</keyword>
<dbReference type="EMBL" id="AAKKMD010000003">
    <property type="protein sequence ID" value="ECS7203033.1"/>
    <property type="molecule type" value="Genomic_DNA"/>
</dbReference>
<protein>
    <submittedName>
        <fullName evidence="2">Uncharacterized protein</fullName>
    </submittedName>
</protein>
<evidence type="ECO:0000313" key="2">
    <source>
        <dbReference type="EMBL" id="ECS7203033.1"/>
    </source>
</evidence>
<accession>A0A5V5MVR3</accession>
<name>A0A5V5MVR3_SALER</name>
<proteinExistence type="predicted"/>